<evidence type="ECO:0000256" key="2">
    <source>
        <dbReference type="ARBA" id="ARBA00023015"/>
    </source>
</evidence>
<dbReference type="InterPro" id="IPR046335">
    <property type="entry name" value="LacI/GalR-like_sensor"/>
</dbReference>
<keyword evidence="1" id="KW-0678">Repressor</keyword>
<dbReference type="SUPFAM" id="SSF53822">
    <property type="entry name" value="Periplasmic binding protein-like I"/>
    <property type="match status" value="1"/>
</dbReference>
<keyword evidence="6" id="KW-1185">Reference proteome</keyword>
<proteinExistence type="predicted"/>
<dbReference type="GO" id="GO:0000976">
    <property type="term" value="F:transcription cis-regulatory region binding"/>
    <property type="evidence" value="ECO:0007669"/>
    <property type="project" value="TreeGrafter"/>
</dbReference>
<dbReference type="Proteomes" id="UP000036202">
    <property type="component" value="Chromosome"/>
</dbReference>
<dbReference type="CDD" id="cd06278">
    <property type="entry name" value="PBP1_LacI-like"/>
    <property type="match status" value="1"/>
</dbReference>
<dbReference type="Pfam" id="PF13377">
    <property type="entry name" value="Peripla_BP_3"/>
    <property type="match status" value="1"/>
</dbReference>
<accession>A0A1X7EAE5</accession>
<accession>A0A0H4KGC9</accession>
<dbReference type="RefSeq" id="WP_019394423.1">
    <property type="nucleotide sequence ID" value="NZ_ALIM01000034.1"/>
</dbReference>
<keyword evidence="2" id="KW-0805">Transcription regulation</keyword>
<reference evidence="6" key="2">
    <citation type="submission" date="2015-06" db="EMBL/GenBank/DDBJ databases">
        <title>Genome Sequence of Bacillus endophyticus and Analysis of its Companion Mechanism in the Ketogulonigenium vulgare-Bacillus strain Consortium.</title>
        <authorList>
            <person name="Jia N."/>
            <person name="Du J."/>
            <person name="Ding M.-Z."/>
            <person name="Gao F."/>
            <person name="Yuan Y.-J."/>
        </authorList>
    </citation>
    <scope>NUCLEOTIDE SEQUENCE [LARGE SCALE GENOMIC DNA]</scope>
    <source>
        <strain evidence="6">Hbe603</strain>
    </source>
</reference>
<dbReference type="PATRIC" id="fig|135735.6.peg.2386"/>
<dbReference type="PANTHER" id="PTHR30146:SF95">
    <property type="entry name" value="RIBOSE OPERON REPRESSOR"/>
    <property type="match status" value="1"/>
</dbReference>
<dbReference type="GeneID" id="93701407"/>
<dbReference type="GO" id="GO:0003700">
    <property type="term" value="F:DNA-binding transcription factor activity"/>
    <property type="evidence" value="ECO:0007669"/>
    <property type="project" value="TreeGrafter"/>
</dbReference>
<dbReference type="Gene3D" id="3.40.50.2300">
    <property type="match status" value="2"/>
</dbReference>
<dbReference type="EMBL" id="CP011974">
    <property type="protein sequence ID" value="AKO92645.1"/>
    <property type="molecule type" value="Genomic_DNA"/>
</dbReference>
<evidence type="ECO:0000256" key="1">
    <source>
        <dbReference type="ARBA" id="ARBA00022491"/>
    </source>
</evidence>
<evidence type="ECO:0000256" key="4">
    <source>
        <dbReference type="ARBA" id="ARBA00023163"/>
    </source>
</evidence>
<name>A0A1X7EAE5_9BACI</name>
<dbReference type="CDD" id="cd01392">
    <property type="entry name" value="HTH_LacI"/>
    <property type="match status" value="1"/>
</dbReference>
<reference evidence="5 6" key="1">
    <citation type="journal article" date="2015" name="PLoS ONE">
        <title>Genome Sequence of Bacillus endophyticus and Analysis of Its Companion Mechanism in the Ketogulonigenium vulgare-Bacillus Strain Consortium.</title>
        <authorList>
            <person name="Jia N."/>
            <person name="Du J."/>
            <person name="Ding M.Z."/>
            <person name="Gao F."/>
            <person name="Yuan Y.J."/>
        </authorList>
    </citation>
    <scope>NUCLEOTIDE SEQUENCE [LARGE SCALE GENOMIC DNA]</scope>
    <source>
        <strain evidence="5 6">Hbe603</strain>
    </source>
</reference>
<organism evidence="5 6">
    <name type="scientific">Priestia filamentosa</name>
    <dbReference type="NCBI Taxonomy" id="1402861"/>
    <lineage>
        <taxon>Bacteria</taxon>
        <taxon>Bacillati</taxon>
        <taxon>Bacillota</taxon>
        <taxon>Bacilli</taxon>
        <taxon>Bacillales</taxon>
        <taxon>Bacillaceae</taxon>
        <taxon>Priestia</taxon>
    </lineage>
</organism>
<dbReference type="AlphaFoldDB" id="A0A1X7EAE5"/>
<evidence type="ECO:0000256" key="3">
    <source>
        <dbReference type="ARBA" id="ARBA00023125"/>
    </source>
</evidence>
<evidence type="ECO:0000313" key="6">
    <source>
        <dbReference type="Proteomes" id="UP000036202"/>
    </source>
</evidence>
<gene>
    <name evidence="5" type="ORF">BEH_11405</name>
</gene>
<dbReference type="InterPro" id="IPR010982">
    <property type="entry name" value="Lambda_DNA-bd_dom_sf"/>
</dbReference>
<dbReference type="PANTHER" id="PTHR30146">
    <property type="entry name" value="LACI-RELATED TRANSCRIPTIONAL REPRESSOR"/>
    <property type="match status" value="1"/>
</dbReference>
<dbReference type="InterPro" id="IPR000843">
    <property type="entry name" value="HTH_LacI"/>
</dbReference>
<keyword evidence="4" id="KW-0804">Transcription</keyword>
<dbReference type="OrthoDB" id="9775106at2"/>
<protein>
    <submittedName>
        <fullName evidence="5">LacI family transcriptional regulator</fullName>
    </submittedName>
</protein>
<dbReference type="Pfam" id="PF00356">
    <property type="entry name" value="LacI"/>
    <property type="match status" value="1"/>
</dbReference>
<dbReference type="PROSITE" id="PS50932">
    <property type="entry name" value="HTH_LACI_2"/>
    <property type="match status" value="1"/>
</dbReference>
<sequence>MKKKQSTAIEVAKLANVSQSTVSRVFTPGAKVSPKTQKRVLDAAQKIGYRPNALARGLITNKTNIVGLVMGNIQNPFYPEILDKLTKSLYERGYHVLFFHTKNDEIDQDEISQFLEYNVEGVIMTDVLLSSSVVSRLSTHDIPIVLFNRYTQDSSCHSVCCDNYAAGKKIAEYLFKQGHQKFTYISGRINTSTSRDREKGFVEFLTQKGIKPIVEEGDYTYEAGYNVARQLLKDSNRPDAIFCANDIMALGVIDAAKNLGISIPNDLSIIGFDDIAMASWPLYSLTTWQQPVNEMIEETINILLNRVEEETTKPKCLFLSGSLIERKSVKILKE</sequence>
<dbReference type="SUPFAM" id="SSF47413">
    <property type="entry name" value="lambda repressor-like DNA-binding domains"/>
    <property type="match status" value="1"/>
</dbReference>
<evidence type="ECO:0000313" key="5">
    <source>
        <dbReference type="EMBL" id="AKO92645.1"/>
    </source>
</evidence>
<dbReference type="KEGG" id="beo:BEH_11405"/>
<dbReference type="Gene3D" id="1.10.260.40">
    <property type="entry name" value="lambda repressor-like DNA-binding domains"/>
    <property type="match status" value="1"/>
</dbReference>
<dbReference type="SMART" id="SM00354">
    <property type="entry name" value="HTH_LACI"/>
    <property type="match status" value="1"/>
</dbReference>
<keyword evidence="3" id="KW-0238">DNA-binding</keyword>
<dbReference type="InterPro" id="IPR028082">
    <property type="entry name" value="Peripla_BP_I"/>
</dbReference>